<name>A0ABD3KHQ4_EUCGL</name>
<organism evidence="2 3">
    <name type="scientific">Eucalyptus globulus</name>
    <name type="common">Tasmanian blue gum</name>
    <dbReference type="NCBI Taxonomy" id="34317"/>
    <lineage>
        <taxon>Eukaryota</taxon>
        <taxon>Viridiplantae</taxon>
        <taxon>Streptophyta</taxon>
        <taxon>Embryophyta</taxon>
        <taxon>Tracheophyta</taxon>
        <taxon>Spermatophyta</taxon>
        <taxon>Magnoliopsida</taxon>
        <taxon>eudicotyledons</taxon>
        <taxon>Gunneridae</taxon>
        <taxon>Pentapetalae</taxon>
        <taxon>rosids</taxon>
        <taxon>malvids</taxon>
        <taxon>Myrtales</taxon>
        <taxon>Myrtaceae</taxon>
        <taxon>Myrtoideae</taxon>
        <taxon>Eucalypteae</taxon>
        <taxon>Eucalyptus</taxon>
    </lineage>
</organism>
<sequence>MVDLELHMEDDVMSHINLDGFFGDLPEAGDVIGAYSGLSWFDEVKNILMKDDDVHVLAEPGAKRAVPKGLKLPADLRFPGPSPPASPRLLQDAAAGPQVLRQAVELSFSLENNARGASVAKQESAVLSEPLPLGSLFWFLCITCLFTLPPLLLLALEAVLQKTFGSCGVQTLDKSRRYKASRTKMKAGFLLSRVLA</sequence>
<evidence type="ECO:0000256" key="1">
    <source>
        <dbReference type="SAM" id="Phobius"/>
    </source>
</evidence>
<reference evidence="2 3" key="1">
    <citation type="submission" date="2024-11" db="EMBL/GenBank/DDBJ databases">
        <title>Chromosome-level genome assembly of Eucalyptus globulus Labill. provides insights into its genome evolution.</title>
        <authorList>
            <person name="Li X."/>
        </authorList>
    </citation>
    <scope>NUCLEOTIDE SEQUENCE [LARGE SCALE GENOMIC DNA]</scope>
    <source>
        <strain evidence="2">CL2024</strain>
        <tissue evidence="2">Fresh tender leaves</tissue>
    </source>
</reference>
<proteinExistence type="predicted"/>
<feature type="transmembrane region" description="Helical" evidence="1">
    <location>
        <begin position="136"/>
        <end position="156"/>
    </location>
</feature>
<evidence type="ECO:0000313" key="3">
    <source>
        <dbReference type="Proteomes" id="UP001634007"/>
    </source>
</evidence>
<keyword evidence="1" id="KW-0472">Membrane</keyword>
<comment type="caution">
    <text evidence="2">The sequence shown here is derived from an EMBL/GenBank/DDBJ whole genome shotgun (WGS) entry which is preliminary data.</text>
</comment>
<accession>A0ABD3KHQ4</accession>
<keyword evidence="3" id="KW-1185">Reference proteome</keyword>
<protein>
    <submittedName>
        <fullName evidence="2">Uncharacterized protein</fullName>
    </submittedName>
</protein>
<keyword evidence="1" id="KW-1133">Transmembrane helix</keyword>
<evidence type="ECO:0000313" key="2">
    <source>
        <dbReference type="EMBL" id="KAL3739444.1"/>
    </source>
</evidence>
<dbReference type="Proteomes" id="UP001634007">
    <property type="component" value="Unassembled WGS sequence"/>
</dbReference>
<keyword evidence="1" id="KW-0812">Transmembrane</keyword>
<dbReference type="EMBL" id="JBJKBG010000005">
    <property type="protein sequence ID" value="KAL3739444.1"/>
    <property type="molecule type" value="Genomic_DNA"/>
</dbReference>
<gene>
    <name evidence="2" type="ORF">ACJRO7_020807</name>
</gene>
<dbReference type="AlphaFoldDB" id="A0ABD3KHQ4"/>